<organism evidence="1 2">
    <name type="scientific">Brachionus plicatilis</name>
    <name type="common">Marine rotifer</name>
    <name type="synonym">Brachionus muelleri</name>
    <dbReference type="NCBI Taxonomy" id="10195"/>
    <lineage>
        <taxon>Eukaryota</taxon>
        <taxon>Metazoa</taxon>
        <taxon>Spiralia</taxon>
        <taxon>Gnathifera</taxon>
        <taxon>Rotifera</taxon>
        <taxon>Eurotatoria</taxon>
        <taxon>Monogononta</taxon>
        <taxon>Pseudotrocha</taxon>
        <taxon>Ploima</taxon>
        <taxon>Brachionidae</taxon>
        <taxon>Brachionus</taxon>
    </lineage>
</organism>
<reference evidence="1 2" key="1">
    <citation type="journal article" date="2018" name="Sci. Rep.">
        <title>Genomic signatures of local adaptation to the degree of environmental predictability in rotifers.</title>
        <authorList>
            <person name="Franch-Gras L."/>
            <person name="Hahn C."/>
            <person name="Garcia-Roger E.M."/>
            <person name="Carmona M.J."/>
            <person name="Serra M."/>
            <person name="Gomez A."/>
        </authorList>
    </citation>
    <scope>NUCLEOTIDE SEQUENCE [LARGE SCALE GENOMIC DNA]</scope>
    <source>
        <strain evidence="1">HYR1</strain>
    </source>
</reference>
<name>A0A3M7PYH8_BRAPC</name>
<proteinExistence type="predicted"/>
<dbReference type="AlphaFoldDB" id="A0A3M7PYH8"/>
<dbReference type="Proteomes" id="UP000276133">
    <property type="component" value="Unassembled WGS sequence"/>
</dbReference>
<sequence length="99" mass="10782">MIQSNKIVRSLKIDFKDLNGSTFSQLIDFDRSRNFSGNDSGTATKMKNKSKTAIAVARAITKFSEYEPSAGLVIKLAANVADTRPYAVVRFDSSVTSAT</sequence>
<comment type="caution">
    <text evidence="1">The sequence shown here is derived from an EMBL/GenBank/DDBJ whole genome shotgun (WGS) entry which is preliminary data.</text>
</comment>
<evidence type="ECO:0000313" key="2">
    <source>
        <dbReference type="Proteomes" id="UP000276133"/>
    </source>
</evidence>
<keyword evidence="2" id="KW-1185">Reference proteome</keyword>
<gene>
    <name evidence="1" type="ORF">BpHYR1_006030</name>
</gene>
<dbReference type="EMBL" id="REGN01008346">
    <property type="protein sequence ID" value="RNA03791.1"/>
    <property type="molecule type" value="Genomic_DNA"/>
</dbReference>
<protein>
    <submittedName>
        <fullName evidence="1">Uncharacterized protein</fullName>
    </submittedName>
</protein>
<evidence type="ECO:0000313" key="1">
    <source>
        <dbReference type="EMBL" id="RNA03791.1"/>
    </source>
</evidence>
<accession>A0A3M7PYH8</accession>